<proteinExistence type="predicted"/>
<organism evidence="2">
    <name type="scientific">Cacopsylla melanoneura</name>
    <dbReference type="NCBI Taxonomy" id="428564"/>
    <lineage>
        <taxon>Eukaryota</taxon>
        <taxon>Metazoa</taxon>
        <taxon>Ecdysozoa</taxon>
        <taxon>Arthropoda</taxon>
        <taxon>Hexapoda</taxon>
        <taxon>Insecta</taxon>
        <taxon>Pterygota</taxon>
        <taxon>Neoptera</taxon>
        <taxon>Paraneoptera</taxon>
        <taxon>Hemiptera</taxon>
        <taxon>Sternorrhyncha</taxon>
        <taxon>Psylloidea</taxon>
        <taxon>Psyllidae</taxon>
        <taxon>Psyllinae</taxon>
        <taxon>Cacopsylla</taxon>
    </lineage>
</organism>
<keyword evidence="1" id="KW-0812">Transmembrane</keyword>
<feature type="transmembrane region" description="Helical" evidence="1">
    <location>
        <begin position="75"/>
        <end position="97"/>
    </location>
</feature>
<name>A0A8D9E9J6_9HEMI</name>
<keyword evidence="1" id="KW-0472">Membrane</keyword>
<dbReference type="AlphaFoldDB" id="A0A8D9E9J6"/>
<evidence type="ECO:0000313" key="2">
    <source>
        <dbReference type="EMBL" id="CAG6745526.1"/>
    </source>
</evidence>
<dbReference type="EMBL" id="HBUF01498909">
    <property type="protein sequence ID" value="CAG6745526.1"/>
    <property type="molecule type" value="Transcribed_RNA"/>
</dbReference>
<keyword evidence="1" id="KW-1133">Transmembrane helix</keyword>
<feature type="transmembrane region" description="Helical" evidence="1">
    <location>
        <begin position="25"/>
        <end position="44"/>
    </location>
</feature>
<sequence>MSCLAGTSGFSPKHYKRQFHRISSVTYNLSLLFLPLGTLLSPSFSPSPRTNLFLCVPFRSFSQLSLFYPPVSVDLMGLVLACFAAPPGSYFTFDIYLNRLRGPRSKNSFHFGEAEIPLY</sequence>
<protein>
    <submittedName>
        <fullName evidence="2">Uncharacterized protein</fullName>
    </submittedName>
</protein>
<evidence type="ECO:0000256" key="1">
    <source>
        <dbReference type="SAM" id="Phobius"/>
    </source>
</evidence>
<accession>A0A8D9E9J6</accession>
<reference evidence="2" key="1">
    <citation type="submission" date="2021-05" db="EMBL/GenBank/DDBJ databases">
        <authorList>
            <person name="Alioto T."/>
            <person name="Alioto T."/>
            <person name="Gomez Garrido J."/>
        </authorList>
    </citation>
    <scope>NUCLEOTIDE SEQUENCE</scope>
</reference>